<sequence>MSIYGNWKTATITIATDADLSAAVDLGANYDLLNIIIPTVDACRISVYVCATSDGTYQALGDSVTTATTTGGYSTTLKLGGWEHIKVKTSTNQTANRSFSVRGMRY</sequence>
<dbReference type="AlphaFoldDB" id="A0A6M3INZ1"/>
<accession>A0A6M3INZ1</accession>
<evidence type="ECO:0000313" key="1">
    <source>
        <dbReference type="EMBL" id="QJA59123.1"/>
    </source>
</evidence>
<organism evidence="1">
    <name type="scientific">viral metagenome</name>
    <dbReference type="NCBI Taxonomy" id="1070528"/>
    <lineage>
        <taxon>unclassified sequences</taxon>
        <taxon>metagenomes</taxon>
        <taxon>organismal metagenomes</taxon>
    </lineage>
</organism>
<protein>
    <submittedName>
        <fullName evidence="1">Uncharacterized protein</fullName>
    </submittedName>
</protein>
<reference evidence="1" key="1">
    <citation type="submission" date="2020-03" db="EMBL/GenBank/DDBJ databases">
        <title>The deep terrestrial virosphere.</title>
        <authorList>
            <person name="Holmfeldt K."/>
            <person name="Nilsson E."/>
            <person name="Simone D."/>
            <person name="Lopez-Fernandez M."/>
            <person name="Wu X."/>
            <person name="de Brujin I."/>
            <person name="Lundin D."/>
            <person name="Andersson A."/>
            <person name="Bertilsson S."/>
            <person name="Dopson M."/>
        </authorList>
    </citation>
    <scope>NUCLEOTIDE SEQUENCE</scope>
    <source>
        <strain evidence="2">MM415A01892</strain>
        <strain evidence="1">MM415B01343</strain>
    </source>
</reference>
<gene>
    <name evidence="2" type="ORF">MM415A01892_0011</name>
    <name evidence="1" type="ORF">MM415B01343_0011</name>
</gene>
<evidence type="ECO:0000313" key="2">
    <source>
        <dbReference type="EMBL" id="QJA74943.1"/>
    </source>
</evidence>
<name>A0A6M3INZ1_9ZZZZ</name>
<dbReference type="EMBL" id="MT142130">
    <property type="protein sequence ID" value="QJA74943.1"/>
    <property type="molecule type" value="Genomic_DNA"/>
</dbReference>
<proteinExistence type="predicted"/>
<dbReference type="EMBL" id="MT141355">
    <property type="protein sequence ID" value="QJA59123.1"/>
    <property type="molecule type" value="Genomic_DNA"/>
</dbReference>